<keyword evidence="5 8" id="KW-0812">Transmembrane</keyword>
<keyword evidence="7 8" id="KW-0472">Membrane</keyword>
<evidence type="ECO:0000256" key="5">
    <source>
        <dbReference type="ARBA" id="ARBA00022692"/>
    </source>
</evidence>
<evidence type="ECO:0000256" key="7">
    <source>
        <dbReference type="ARBA" id="ARBA00023136"/>
    </source>
</evidence>
<evidence type="ECO:0000256" key="3">
    <source>
        <dbReference type="ARBA" id="ARBA00022676"/>
    </source>
</evidence>
<dbReference type="Pfam" id="PF13231">
    <property type="entry name" value="PMT_2"/>
    <property type="match status" value="1"/>
</dbReference>
<dbReference type="PANTHER" id="PTHR33908">
    <property type="entry name" value="MANNOSYLTRANSFERASE YKCB-RELATED"/>
    <property type="match status" value="1"/>
</dbReference>
<organism evidence="10 11">
    <name type="scientific">Gandjariella thermophila</name>
    <dbReference type="NCBI Taxonomy" id="1931992"/>
    <lineage>
        <taxon>Bacteria</taxon>
        <taxon>Bacillati</taxon>
        <taxon>Actinomycetota</taxon>
        <taxon>Actinomycetes</taxon>
        <taxon>Pseudonocardiales</taxon>
        <taxon>Pseudonocardiaceae</taxon>
        <taxon>Gandjariella</taxon>
    </lineage>
</organism>
<reference evidence="11" key="1">
    <citation type="submission" date="2019-04" db="EMBL/GenBank/DDBJ databases">
        <title>Draft genome sequence of Pseudonocardiaceae bacterium SL3-2-4.</title>
        <authorList>
            <person name="Ningsih F."/>
            <person name="Yokota A."/>
            <person name="Sakai Y."/>
            <person name="Nanatani K."/>
            <person name="Yabe S."/>
            <person name="Oetari A."/>
            <person name="Sjamsuridzal W."/>
        </authorList>
    </citation>
    <scope>NUCLEOTIDE SEQUENCE [LARGE SCALE GENOMIC DNA]</scope>
    <source>
        <strain evidence="11">SL3-2-4</strain>
    </source>
</reference>
<dbReference type="InterPro" id="IPR038731">
    <property type="entry name" value="RgtA/B/C-like"/>
</dbReference>
<dbReference type="GO" id="GO:0016763">
    <property type="term" value="F:pentosyltransferase activity"/>
    <property type="evidence" value="ECO:0007669"/>
    <property type="project" value="TreeGrafter"/>
</dbReference>
<feature type="transmembrane region" description="Helical" evidence="8">
    <location>
        <begin position="184"/>
        <end position="215"/>
    </location>
</feature>
<accession>A0A4D4J3N9</accession>
<comment type="subcellular location">
    <subcellularLocation>
        <location evidence="1">Cell membrane</location>
        <topology evidence="1">Multi-pass membrane protein</topology>
    </subcellularLocation>
</comment>
<dbReference type="InterPro" id="IPR050297">
    <property type="entry name" value="LipidA_mod_glycosyltrf_83"/>
</dbReference>
<feature type="transmembrane region" description="Helical" evidence="8">
    <location>
        <begin position="137"/>
        <end position="157"/>
    </location>
</feature>
<evidence type="ECO:0000256" key="8">
    <source>
        <dbReference type="SAM" id="Phobius"/>
    </source>
</evidence>
<feature type="domain" description="Glycosyltransferase RgtA/B/C/D-like" evidence="9">
    <location>
        <begin position="84"/>
        <end position="244"/>
    </location>
</feature>
<feature type="transmembrane region" description="Helical" evidence="8">
    <location>
        <begin position="44"/>
        <end position="64"/>
    </location>
</feature>
<dbReference type="PANTHER" id="PTHR33908:SF11">
    <property type="entry name" value="MEMBRANE PROTEIN"/>
    <property type="match status" value="1"/>
</dbReference>
<proteinExistence type="predicted"/>
<dbReference type="RefSeq" id="WP_307722901.1">
    <property type="nucleotide sequence ID" value="NZ_BJFL01000004.1"/>
</dbReference>
<dbReference type="EMBL" id="BJFL01000004">
    <property type="protein sequence ID" value="GDY29720.1"/>
    <property type="molecule type" value="Genomic_DNA"/>
</dbReference>
<dbReference type="Proteomes" id="UP000298860">
    <property type="component" value="Unassembled WGS sequence"/>
</dbReference>
<evidence type="ECO:0000256" key="1">
    <source>
        <dbReference type="ARBA" id="ARBA00004651"/>
    </source>
</evidence>
<evidence type="ECO:0000256" key="6">
    <source>
        <dbReference type="ARBA" id="ARBA00022989"/>
    </source>
</evidence>
<gene>
    <name evidence="10" type="ORF">GTS_13530</name>
</gene>
<dbReference type="AlphaFoldDB" id="A0A4D4J3N9"/>
<evidence type="ECO:0000259" key="9">
    <source>
        <dbReference type="Pfam" id="PF13231"/>
    </source>
</evidence>
<comment type="caution">
    <text evidence="10">The sequence shown here is derived from an EMBL/GenBank/DDBJ whole genome shotgun (WGS) entry which is preliminary data.</text>
</comment>
<name>A0A4D4J3N9_9PSEU</name>
<feature type="transmembrane region" description="Helical" evidence="8">
    <location>
        <begin position="305"/>
        <end position="321"/>
    </location>
</feature>
<sequence length="521" mass="56893">MQPPALGVAGRTLSVDTPRASAPHDVGSVAAERHAVPPLARGPVFALAGAVAMVLFAASFRYGYFGDELYFLAAGYHLSWGYADNPALVPLLARAMDMLFPGSVVGLRLPATLFTALGVVLAALIAREMGGARRAQVIAAAAYAVAPNMVGTGHILATSTVDPFCWTLVTWLVVRWVRLRQDRLLLWAGLATAAGLQTKYLIFVFWVVLAGAALLVGPRELLRRRMLWLGGALALLVTLPSVLWQATHGWPQLEVNHAVAVEQRYAGGRAWFVPLALALAGLPVGAVLVCYGLWRLLRSAELRPYRFLGLTALGVTAVFVLAGGRMYYVAGMYAVLWAAAAVDMQRHRPAVWWRWLPTLPVFLLSATLTAYAELPVLPPSQVDSGDFISAGSIGWPELADAVAASYRTLPENTRRDTVIVTDTYWQAAALDRYGPERGLPRAYGRNRGYWYFGRPPEQARTALFVAASPDDMRAHFVDVRPLAAPDNPHGFPGLNRGLTVWLCTGQREPWSVLWPELRRIW</sequence>
<keyword evidence="6 8" id="KW-1133">Transmembrane helix</keyword>
<keyword evidence="11" id="KW-1185">Reference proteome</keyword>
<evidence type="ECO:0000256" key="2">
    <source>
        <dbReference type="ARBA" id="ARBA00022475"/>
    </source>
</evidence>
<evidence type="ECO:0000313" key="11">
    <source>
        <dbReference type="Proteomes" id="UP000298860"/>
    </source>
</evidence>
<keyword evidence="4 10" id="KW-0808">Transferase</keyword>
<dbReference type="GO" id="GO:0005886">
    <property type="term" value="C:plasma membrane"/>
    <property type="evidence" value="ECO:0007669"/>
    <property type="project" value="UniProtKB-SubCell"/>
</dbReference>
<evidence type="ECO:0000256" key="4">
    <source>
        <dbReference type="ARBA" id="ARBA00022679"/>
    </source>
</evidence>
<protein>
    <submittedName>
        <fullName evidence="10">Glycosyl transferase family 39</fullName>
    </submittedName>
</protein>
<feature type="transmembrane region" description="Helical" evidence="8">
    <location>
        <begin position="227"/>
        <end position="246"/>
    </location>
</feature>
<feature type="transmembrane region" description="Helical" evidence="8">
    <location>
        <begin position="105"/>
        <end position="125"/>
    </location>
</feature>
<dbReference type="GO" id="GO:0009103">
    <property type="term" value="P:lipopolysaccharide biosynthetic process"/>
    <property type="evidence" value="ECO:0007669"/>
    <property type="project" value="UniProtKB-ARBA"/>
</dbReference>
<keyword evidence="3" id="KW-0328">Glycosyltransferase</keyword>
<evidence type="ECO:0000313" key="10">
    <source>
        <dbReference type="EMBL" id="GDY29720.1"/>
    </source>
</evidence>
<feature type="transmembrane region" description="Helical" evidence="8">
    <location>
        <begin position="271"/>
        <end position="293"/>
    </location>
</feature>
<keyword evidence="2" id="KW-1003">Cell membrane</keyword>